<gene>
    <name evidence="6" type="ORF">PY17X_0616100</name>
    <name evidence="5" type="ORF">PYYM_0615200</name>
</gene>
<evidence type="ECO:0000256" key="1">
    <source>
        <dbReference type="ARBA" id="ARBA00005657"/>
    </source>
</evidence>
<dbReference type="PRINTS" id="PR01034">
    <property type="entry name" value="RIBOSOMALS12"/>
</dbReference>
<dbReference type="GO" id="GO:0003735">
    <property type="term" value="F:structural constituent of ribosome"/>
    <property type="evidence" value="ECO:0007669"/>
    <property type="project" value="InterPro"/>
</dbReference>
<dbReference type="OMA" id="IRGRMFY"/>
<dbReference type="OrthoDB" id="414309at2759"/>
<dbReference type="RefSeq" id="XP_725767.2">
    <property type="nucleotide sequence ID" value="XM_720674.2"/>
</dbReference>
<evidence type="ECO:0000313" key="8">
    <source>
        <dbReference type="Proteomes" id="UP000072904"/>
    </source>
</evidence>
<evidence type="ECO:0000313" key="6">
    <source>
        <dbReference type="EMBL" id="VTZ75398.1"/>
    </source>
</evidence>
<dbReference type="AlphaFoldDB" id="A0A078KD83"/>
<dbReference type="GeneID" id="3791106"/>
<dbReference type="SUPFAM" id="SSF50249">
    <property type="entry name" value="Nucleic acid-binding proteins"/>
    <property type="match status" value="1"/>
</dbReference>
<dbReference type="VEuPathDB" id="PlasmoDB:PYYM_0615200"/>
<sequence length="341" mass="40215">MISALANTINKNAASFYVSGNYRNTILDKWKTGLFGIFSHKLWDKNNYMFNKWNNKIILKKIKSDKNSVYSDEQLWSPGYIGTYCNTEISNYNEKKKNKTNYLTKIGYGNGYHININLGVYPVVSNSNQFNKFMRISQFSTKNIRGRMFYKRRPKQIPKLKKKNWRSKWLEGAPQKRGICLKVRVQTPKKPNSGLKKIARVRLSTGRIVSVYIPGIGHNLNTHSIILVRGGRCKDIPGCNYKAIRGVYDLLPVKNRFRGRSKYGVKLSEEKRKHLLERYNFKHITIQKDIDKFNKFKWYNYVDKDKNLRDKPLEPNEHTPIDIFHFNTYYRNKKFQKSQGE</sequence>
<proteinExistence type="inferred from homology"/>
<dbReference type="KEGG" id="pyo:PY17X_0616100"/>
<reference evidence="5" key="3">
    <citation type="submission" date="2014-05" db="EMBL/GenBank/DDBJ databases">
        <authorList>
            <person name="Aslett A.Martin."/>
            <person name="De Silva Nishadi"/>
        </authorList>
    </citation>
    <scope>NUCLEOTIDE SEQUENCE</scope>
    <source>
        <strain evidence="5">YM</strain>
    </source>
</reference>
<dbReference type="EMBL" id="LM993660">
    <property type="protein sequence ID" value="VTZ75398.1"/>
    <property type="molecule type" value="Genomic_DNA"/>
</dbReference>
<dbReference type="NCBIfam" id="TIGR00981">
    <property type="entry name" value="rpsL_bact"/>
    <property type="match status" value="1"/>
</dbReference>
<dbReference type="InterPro" id="IPR006032">
    <property type="entry name" value="Ribosomal_uS12"/>
</dbReference>
<dbReference type="CDD" id="cd03368">
    <property type="entry name" value="Ribosomal_S12"/>
    <property type="match status" value="1"/>
</dbReference>
<dbReference type="GO" id="GO:0015935">
    <property type="term" value="C:small ribosomal subunit"/>
    <property type="evidence" value="ECO:0007669"/>
    <property type="project" value="InterPro"/>
</dbReference>
<accession>A0A078KD83</accession>
<evidence type="ECO:0000256" key="3">
    <source>
        <dbReference type="ARBA" id="ARBA00023274"/>
    </source>
</evidence>
<evidence type="ECO:0000256" key="4">
    <source>
        <dbReference type="ARBA" id="ARBA00043092"/>
    </source>
</evidence>
<dbReference type="InterPro" id="IPR005679">
    <property type="entry name" value="Ribosomal_uS12_bac"/>
</dbReference>
<protein>
    <recommendedName>
        <fullName evidence="4">Ribosomal protein S12, mitochondrial</fullName>
    </recommendedName>
</protein>
<evidence type="ECO:0000313" key="5">
    <source>
        <dbReference type="EMBL" id="CDU17012.1"/>
    </source>
</evidence>
<name>A0A078KD83_PLAYE</name>
<evidence type="ECO:0000256" key="2">
    <source>
        <dbReference type="ARBA" id="ARBA00022980"/>
    </source>
</evidence>
<dbReference type="VEuPathDB" id="PlasmoDB:Py17XNL_000600711"/>
<reference evidence="6" key="4">
    <citation type="submission" date="2019-05" db="EMBL/GenBank/DDBJ databases">
        <authorList>
            <consortium name="Pathogen Informatics"/>
        </authorList>
    </citation>
    <scope>NUCLEOTIDE SEQUENCE</scope>
    <source>
        <strain evidence="6">17X</strain>
    </source>
</reference>
<dbReference type="InterPro" id="IPR012340">
    <property type="entry name" value="NA-bd_OB-fold"/>
</dbReference>
<dbReference type="VEuPathDB" id="PlasmoDB:PY05324"/>
<dbReference type="PANTHER" id="PTHR11652">
    <property type="entry name" value="30S RIBOSOMAL PROTEIN S12 FAMILY MEMBER"/>
    <property type="match status" value="1"/>
</dbReference>
<dbReference type="Proteomes" id="UP000072904">
    <property type="component" value="Chromosome 6"/>
</dbReference>
<reference evidence="7 8" key="1">
    <citation type="journal article" date="2014" name="BMC Biol.">
        <title>A comprehensive evaluation of rodent malaria parasite genomes and gene expression.</title>
        <authorList>
            <person name="Otto T.D."/>
            <person name="Bohme U."/>
            <person name="Jackson A.P."/>
            <person name="Hunt M."/>
            <person name="Franke-Fayard B."/>
            <person name="Hoeijmakers W.A."/>
            <person name="Religa A.A."/>
            <person name="Robertson L."/>
            <person name="Sanders M."/>
            <person name="Ogun S.A."/>
            <person name="Cunningham D."/>
            <person name="Erhart A."/>
            <person name="Billker O."/>
            <person name="Khan S.M."/>
            <person name="Stunnenberg H.G."/>
            <person name="Langhorne J."/>
            <person name="Holder A.A."/>
            <person name="Waters A.P."/>
            <person name="Newbold C.I."/>
            <person name="Pain A."/>
            <person name="Berriman M."/>
            <person name="Janse C.J."/>
        </authorList>
    </citation>
    <scope>NUCLEOTIDE SEQUENCE [LARGE SCALE GENOMIC DNA]</scope>
    <source>
        <strain evidence="6 7">17X</strain>
        <strain evidence="5 8">YM</strain>
    </source>
</reference>
<keyword evidence="2 5" id="KW-0689">Ribosomal protein</keyword>
<dbReference type="VEuPathDB" id="PlasmoDB:PY17X_0616100"/>
<dbReference type="Proteomes" id="UP000072874">
    <property type="component" value="Chromosome 6"/>
</dbReference>
<keyword evidence="3" id="KW-0687">Ribonucleoprotein</keyword>
<evidence type="ECO:0000313" key="7">
    <source>
        <dbReference type="Proteomes" id="UP000072874"/>
    </source>
</evidence>
<dbReference type="GO" id="GO:0006412">
    <property type="term" value="P:translation"/>
    <property type="evidence" value="ECO:0007669"/>
    <property type="project" value="InterPro"/>
</dbReference>
<dbReference type="FunFam" id="2.40.50.140:FF:000192">
    <property type="entry name" value="Mitochondrial ribosomal protein S12"/>
    <property type="match status" value="1"/>
</dbReference>
<organism evidence="5 8">
    <name type="scientific">Plasmodium yoelii</name>
    <dbReference type="NCBI Taxonomy" id="5861"/>
    <lineage>
        <taxon>Eukaryota</taxon>
        <taxon>Sar</taxon>
        <taxon>Alveolata</taxon>
        <taxon>Apicomplexa</taxon>
        <taxon>Aconoidasida</taxon>
        <taxon>Haemosporida</taxon>
        <taxon>Plasmodiidae</taxon>
        <taxon>Plasmodium</taxon>
        <taxon>Plasmodium (Vinckeia)</taxon>
    </lineage>
</organism>
<dbReference type="Pfam" id="PF00164">
    <property type="entry name" value="Ribosom_S12_S23"/>
    <property type="match status" value="1"/>
</dbReference>
<dbReference type="Gene3D" id="2.40.50.140">
    <property type="entry name" value="Nucleic acid-binding proteins"/>
    <property type="match status" value="1"/>
</dbReference>
<reference evidence="6" key="2">
    <citation type="submission" date="2014-05" db="EMBL/GenBank/DDBJ databases">
        <authorList>
            <person name="Aslett M.A."/>
            <person name="De Silva N."/>
        </authorList>
    </citation>
    <scope>NUCLEOTIDE SEQUENCE</scope>
    <source>
        <strain evidence="6">17X</strain>
    </source>
</reference>
<dbReference type="EMBL" id="LK934634">
    <property type="protein sequence ID" value="CDU17012.1"/>
    <property type="molecule type" value="Genomic_DNA"/>
</dbReference>
<comment type="similarity">
    <text evidence="1">Belongs to the universal ribosomal protein uS12 family.</text>
</comment>